<name>A0A3B1JNZ8_ASTMX</name>
<dbReference type="Ensembl" id="ENSAMXT00000032269.1">
    <property type="protein sequence ID" value="ENSAMXP00000043451.1"/>
    <property type="gene ID" value="ENSAMXG00000014086.2"/>
</dbReference>
<dbReference type="Pfam" id="PF09445">
    <property type="entry name" value="Methyltransf_15"/>
    <property type="match status" value="1"/>
</dbReference>
<feature type="compositionally biased region" description="Basic and acidic residues" evidence="23">
    <location>
        <begin position="557"/>
        <end position="575"/>
    </location>
</feature>
<keyword evidence="11" id="KW-0804">Transcription</keyword>
<dbReference type="GO" id="GO:0090022">
    <property type="term" value="P:regulation of neutrophil chemotaxis"/>
    <property type="evidence" value="ECO:0007669"/>
    <property type="project" value="Ensembl"/>
</dbReference>
<dbReference type="GeneTree" id="ENSGT00390000018056"/>
<comment type="function">
    <text evidence="19">Catalyzes the 2 serial methylation steps for the conversion of the 7-monomethylguanosine (m(7)G) caps of snRNAs and snoRNAs to a 2,2,7-trimethylguanosine (m(2,2,7)G) cap structure. The enzyme is specific for guanine, and N7 methylation must precede N2 methylation. Hypermethylation of the m7G cap of U snRNAs leads to their concentration in nuclear foci, their colocalization with coilin and the formation of canonical Cajal bodies (CBs). Plays a role in transcriptional regulation.</text>
</comment>
<comment type="catalytic activity">
    <reaction evidence="14">
        <text>a 5'-end (N(2),N(7)-dimethyl 5'-triphosphoguanosine)-ribonucleoside in snoRNA + S-adenosyl-L-methionine = a 5'-end (N(2),N(2),N(7)-trimethyl 5'-triphosphoguanosine)-ribonucleoside in snoRNA + S-adenosyl-L-homocysteine + H(+)</text>
        <dbReference type="Rhea" id="RHEA:78507"/>
        <dbReference type="Rhea" id="RHEA-COMP:19088"/>
        <dbReference type="Rhea" id="RHEA-COMP:19090"/>
        <dbReference type="ChEBI" id="CHEBI:15378"/>
        <dbReference type="ChEBI" id="CHEBI:57856"/>
        <dbReference type="ChEBI" id="CHEBI:59789"/>
        <dbReference type="ChEBI" id="CHEBI:167623"/>
        <dbReference type="ChEBI" id="CHEBI:172880"/>
    </reaction>
    <physiologicalReaction direction="left-to-right" evidence="14">
        <dbReference type="Rhea" id="RHEA:78508"/>
    </physiologicalReaction>
</comment>
<evidence type="ECO:0000256" key="17">
    <source>
        <dbReference type="ARBA" id="ARBA00049075"/>
    </source>
</evidence>
<dbReference type="Gene3D" id="3.40.50.150">
    <property type="entry name" value="Vaccinia Virus protein VP39"/>
    <property type="match status" value="1"/>
</dbReference>
<evidence type="ECO:0000256" key="6">
    <source>
        <dbReference type="ARBA" id="ARBA00022553"/>
    </source>
</evidence>
<dbReference type="GO" id="GO:0030593">
    <property type="term" value="P:neutrophil chemotaxis"/>
    <property type="evidence" value="ECO:0007669"/>
    <property type="project" value="Ensembl"/>
</dbReference>
<dbReference type="FunFam" id="3.40.50.150:FF:000066">
    <property type="entry name" value="Trimethylguanosine synthase 1"/>
    <property type="match status" value="1"/>
</dbReference>
<comment type="similarity">
    <text evidence="13">Belongs to the methyltransferase superfamily. Trimethylguanosine synthase family.</text>
</comment>
<feature type="compositionally biased region" description="Acidic residues" evidence="23">
    <location>
        <begin position="595"/>
        <end position="604"/>
    </location>
</feature>
<evidence type="ECO:0000256" key="7">
    <source>
        <dbReference type="ARBA" id="ARBA00022603"/>
    </source>
</evidence>
<evidence type="ECO:0000256" key="11">
    <source>
        <dbReference type="ARBA" id="ARBA00023163"/>
    </source>
</evidence>
<feature type="compositionally biased region" description="Low complexity" evidence="23">
    <location>
        <begin position="540"/>
        <end position="552"/>
    </location>
</feature>
<evidence type="ECO:0000256" key="22">
    <source>
        <dbReference type="ARBA" id="ARBA00081504"/>
    </source>
</evidence>
<proteinExistence type="inferred from homology"/>
<evidence type="ECO:0000256" key="3">
    <source>
        <dbReference type="ARBA" id="ARBA00004604"/>
    </source>
</evidence>
<evidence type="ECO:0000256" key="9">
    <source>
        <dbReference type="ARBA" id="ARBA00022691"/>
    </source>
</evidence>
<feature type="compositionally biased region" description="Basic and acidic residues" evidence="23">
    <location>
        <begin position="172"/>
        <end position="190"/>
    </location>
</feature>
<dbReference type="Bgee" id="ENSAMXG00000014086">
    <property type="expression patterns" value="Expressed in testis and 14 other cell types or tissues"/>
</dbReference>
<evidence type="ECO:0000256" key="10">
    <source>
        <dbReference type="ARBA" id="ARBA00023015"/>
    </source>
</evidence>
<evidence type="ECO:0000256" key="2">
    <source>
        <dbReference type="ARBA" id="ARBA00004496"/>
    </source>
</evidence>
<comment type="catalytic activity">
    <reaction evidence="16">
        <text>a 5'-end (N(2),N(7)-dimethyl 5'-triphosphoguanosine)-ribonucleoside in snRNA + S-adenosyl-L-methionine = a 5'-end (N(2),N(2),N(7)-trimethyl 5'-triphosphoguanosine)-ribonucleoside in snRNA + S-adenosyl-L-homocysteine + H(+)</text>
        <dbReference type="Rhea" id="RHEA:78479"/>
        <dbReference type="Rhea" id="RHEA-COMP:19087"/>
        <dbReference type="Rhea" id="RHEA-COMP:19089"/>
        <dbReference type="ChEBI" id="CHEBI:15378"/>
        <dbReference type="ChEBI" id="CHEBI:57856"/>
        <dbReference type="ChEBI" id="CHEBI:59789"/>
        <dbReference type="ChEBI" id="CHEBI:167623"/>
        <dbReference type="ChEBI" id="CHEBI:172880"/>
    </reaction>
    <physiologicalReaction direction="left-to-right" evidence="16">
        <dbReference type="Rhea" id="RHEA:78480"/>
    </physiologicalReaction>
</comment>
<dbReference type="GO" id="GO:0005737">
    <property type="term" value="C:cytoplasm"/>
    <property type="evidence" value="ECO:0007669"/>
    <property type="project" value="UniProtKB-SubCell"/>
</dbReference>
<dbReference type="GO" id="GO:0071164">
    <property type="term" value="F:RNA cap trimethylguanosine synthase activity"/>
    <property type="evidence" value="ECO:0007669"/>
    <property type="project" value="TreeGrafter"/>
</dbReference>
<evidence type="ECO:0000256" key="8">
    <source>
        <dbReference type="ARBA" id="ARBA00022679"/>
    </source>
</evidence>
<dbReference type="SUPFAM" id="SSF53335">
    <property type="entry name" value="S-adenosyl-L-methionine-dependent methyltransferases"/>
    <property type="match status" value="1"/>
</dbReference>
<evidence type="ECO:0000256" key="12">
    <source>
        <dbReference type="ARBA" id="ARBA00023242"/>
    </source>
</evidence>
<dbReference type="CDD" id="cd02440">
    <property type="entry name" value="AdoMet_MTases"/>
    <property type="match status" value="1"/>
</dbReference>
<dbReference type="InterPro" id="IPR029063">
    <property type="entry name" value="SAM-dependent_MTases_sf"/>
</dbReference>
<reference evidence="24" key="3">
    <citation type="submission" date="2025-08" db="UniProtKB">
        <authorList>
            <consortium name="Ensembl"/>
        </authorList>
    </citation>
    <scope>IDENTIFICATION</scope>
</reference>
<protein>
    <recommendedName>
        <fullName evidence="4">Trimethylguanosine synthase</fullName>
    </recommendedName>
    <alternativeName>
        <fullName evidence="18">Cap-specific guanine-N(2) methyltransferase</fullName>
    </alternativeName>
    <alternativeName>
        <fullName evidence="21">Nuclear receptor coactivator 6-interacting protein</fullName>
    </alternativeName>
    <alternativeName>
        <fullName evidence="22">PRIP-interacting protein with methyltransferase motif</fullName>
    </alternativeName>
</protein>
<evidence type="ECO:0000256" key="5">
    <source>
        <dbReference type="ARBA" id="ARBA00022490"/>
    </source>
</evidence>
<evidence type="ECO:0000256" key="23">
    <source>
        <dbReference type="SAM" id="MobiDB-lite"/>
    </source>
</evidence>
<dbReference type="InParanoid" id="A0A3B1JNZ8"/>
<comment type="subcellular location">
    <subcellularLocation>
        <location evidence="2">Cytoplasm</location>
    </subcellularLocation>
    <subcellularLocation>
        <location evidence="1">Nucleus</location>
        <location evidence="1">Cajal body</location>
    </subcellularLocation>
    <subcellularLocation>
        <location evidence="3">Nucleus</location>
        <location evidence="3">Nucleolus</location>
    </subcellularLocation>
</comment>
<keyword evidence="5" id="KW-0963">Cytoplasm</keyword>
<evidence type="ECO:0000256" key="4">
    <source>
        <dbReference type="ARBA" id="ARBA00018517"/>
    </source>
</evidence>
<comment type="catalytic activity">
    <reaction evidence="17">
        <text>a 5'-end (N(7)-methyl 5'-triphosphoguanosine)-ribonucleoside in snRNA + S-adenosyl-L-methionine = a 5'-end (N(2),N(7)-dimethyl 5'-triphosphoguanosine)-ribonucleoside in snRNA + S-adenosyl-L-homocysteine + H(+)</text>
        <dbReference type="Rhea" id="RHEA:78471"/>
        <dbReference type="Rhea" id="RHEA-COMP:19085"/>
        <dbReference type="Rhea" id="RHEA-COMP:19087"/>
        <dbReference type="ChEBI" id="CHEBI:15378"/>
        <dbReference type="ChEBI" id="CHEBI:57856"/>
        <dbReference type="ChEBI" id="CHEBI:59789"/>
        <dbReference type="ChEBI" id="CHEBI:156461"/>
        <dbReference type="ChEBI" id="CHEBI:172880"/>
    </reaction>
    <physiologicalReaction direction="left-to-right" evidence="17">
        <dbReference type="Rhea" id="RHEA:78472"/>
    </physiologicalReaction>
</comment>
<keyword evidence="12" id="KW-0539">Nucleus</keyword>
<accession>A0A3B1JNZ8</accession>
<evidence type="ECO:0000256" key="19">
    <source>
        <dbReference type="ARBA" id="ARBA00057179"/>
    </source>
</evidence>
<feature type="compositionally biased region" description="Basic and acidic residues" evidence="23">
    <location>
        <begin position="390"/>
        <end position="400"/>
    </location>
</feature>
<keyword evidence="7" id="KW-0489">Methyltransferase</keyword>
<dbReference type="PANTHER" id="PTHR14741">
    <property type="entry name" value="S-ADENOSYLMETHIONINE-DEPENDENT METHYLTRANSFERASE RELATED"/>
    <property type="match status" value="1"/>
</dbReference>
<evidence type="ECO:0000313" key="25">
    <source>
        <dbReference type="Proteomes" id="UP000018467"/>
    </source>
</evidence>
<evidence type="ECO:0000313" key="24">
    <source>
        <dbReference type="Ensembl" id="ENSAMXP00000043451.1"/>
    </source>
</evidence>
<organism evidence="24 25">
    <name type="scientific">Astyanax mexicanus</name>
    <name type="common">Blind cave fish</name>
    <name type="synonym">Astyanax fasciatus mexicanus</name>
    <dbReference type="NCBI Taxonomy" id="7994"/>
    <lineage>
        <taxon>Eukaryota</taxon>
        <taxon>Metazoa</taxon>
        <taxon>Chordata</taxon>
        <taxon>Craniata</taxon>
        <taxon>Vertebrata</taxon>
        <taxon>Euteleostomi</taxon>
        <taxon>Actinopterygii</taxon>
        <taxon>Neopterygii</taxon>
        <taxon>Teleostei</taxon>
        <taxon>Ostariophysi</taxon>
        <taxon>Characiformes</taxon>
        <taxon>Characoidei</taxon>
        <taxon>Acestrorhamphidae</taxon>
        <taxon>Acestrorhamphinae</taxon>
        <taxon>Astyanax</taxon>
    </lineage>
</organism>
<feature type="region of interest" description="Disordered" evidence="23">
    <location>
        <begin position="530"/>
        <end position="655"/>
    </location>
</feature>
<evidence type="ECO:0000256" key="16">
    <source>
        <dbReference type="ARBA" id="ARBA00048763"/>
    </source>
</evidence>
<keyword evidence="8" id="KW-0808">Transferase</keyword>
<dbReference type="STRING" id="7994.ENSAMXP00000043451"/>
<reference evidence="24" key="4">
    <citation type="submission" date="2025-09" db="UniProtKB">
        <authorList>
            <consortium name="Ensembl"/>
        </authorList>
    </citation>
    <scope>IDENTIFICATION</scope>
</reference>
<feature type="compositionally biased region" description="Acidic residues" evidence="23">
    <location>
        <begin position="416"/>
        <end position="426"/>
    </location>
</feature>
<comment type="subunit">
    <text evidence="20">May form homooligomers. Interacts with CREBBP/CBP, EED/WAIT1, EP300/P300, NCOA6/PRIP, PPARBP/PBP and SMN.</text>
</comment>
<dbReference type="InterPro" id="IPR019012">
    <property type="entry name" value="RNA_cap_Gua-N2-MeTrfase"/>
</dbReference>
<dbReference type="GO" id="GO:0015030">
    <property type="term" value="C:Cajal body"/>
    <property type="evidence" value="ECO:0007669"/>
    <property type="project" value="UniProtKB-SubCell"/>
</dbReference>
<dbReference type="GO" id="GO:0005730">
    <property type="term" value="C:nucleolus"/>
    <property type="evidence" value="ECO:0007669"/>
    <property type="project" value="UniProtKB-SubCell"/>
</dbReference>
<dbReference type="Proteomes" id="UP000018467">
    <property type="component" value="Unassembled WGS sequence"/>
</dbReference>
<evidence type="ECO:0000256" key="21">
    <source>
        <dbReference type="ARBA" id="ARBA00079339"/>
    </source>
</evidence>
<keyword evidence="25" id="KW-1185">Reference proteome</keyword>
<evidence type="ECO:0000256" key="20">
    <source>
        <dbReference type="ARBA" id="ARBA00064494"/>
    </source>
</evidence>
<keyword evidence="10" id="KW-0805">Transcription regulation</keyword>
<dbReference type="GO" id="GO:0009611">
    <property type="term" value="P:response to wounding"/>
    <property type="evidence" value="ECO:0007669"/>
    <property type="project" value="Ensembl"/>
</dbReference>
<evidence type="ECO:0000256" key="1">
    <source>
        <dbReference type="ARBA" id="ARBA00004408"/>
    </source>
</evidence>
<reference evidence="25" key="1">
    <citation type="submission" date="2013-03" db="EMBL/GenBank/DDBJ databases">
        <authorList>
            <person name="Jeffery W."/>
            <person name="Warren W."/>
            <person name="Wilson R.K."/>
        </authorList>
    </citation>
    <scope>NUCLEOTIDE SEQUENCE</scope>
    <source>
        <strain evidence="25">female</strain>
    </source>
</reference>
<comment type="catalytic activity">
    <reaction evidence="15">
        <text>a 5'-end (N(7)-methyl 5'-triphosphoguanosine)-ribonucleoside in snoRNA + S-adenosyl-L-methionine = a 5'-end (N(2),N(7)-dimethyl 5'-triphosphoguanosine)-ribonucleoside in snoRNA + S-adenosyl-L-homocysteine + H(+)</text>
        <dbReference type="Rhea" id="RHEA:78475"/>
        <dbReference type="Rhea" id="RHEA-COMP:19086"/>
        <dbReference type="Rhea" id="RHEA-COMP:19088"/>
        <dbReference type="ChEBI" id="CHEBI:15378"/>
        <dbReference type="ChEBI" id="CHEBI:57856"/>
        <dbReference type="ChEBI" id="CHEBI:59789"/>
        <dbReference type="ChEBI" id="CHEBI:156461"/>
        <dbReference type="ChEBI" id="CHEBI:172880"/>
    </reaction>
    <physiologicalReaction direction="left-to-right" evidence="15">
        <dbReference type="Rhea" id="RHEA:78476"/>
    </physiologicalReaction>
</comment>
<dbReference type="AlphaFoldDB" id="A0A3B1JNZ8"/>
<evidence type="ECO:0000256" key="13">
    <source>
        <dbReference type="ARBA" id="ARBA00025783"/>
    </source>
</evidence>
<feature type="region of interest" description="Disordered" evidence="23">
    <location>
        <begin position="143"/>
        <end position="196"/>
    </location>
</feature>
<feature type="region of interest" description="Disordered" evidence="23">
    <location>
        <begin position="375"/>
        <end position="430"/>
    </location>
</feature>
<reference evidence="25" key="2">
    <citation type="journal article" date="2014" name="Nat. Commun.">
        <title>The cavefish genome reveals candidate genes for eye loss.</title>
        <authorList>
            <person name="McGaugh S.E."/>
            <person name="Gross J.B."/>
            <person name="Aken B."/>
            <person name="Blin M."/>
            <person name="Borowsky R."/>
            <person name="Chalopin D."/>
            <person name="Hinaux H."/>
            <person name="Jeffery W.R."/>
            <person name="Keene A."/>
            <person name="Ma L."/>
            <person name="Minx P."/>
            <person name="Murphy D."/>
            <person name="O'Quin K.E."/>
            <person name="Retaux S."/>
            <person name="Rohner N."/>
            <person name="Searle S.M."/>
            <person name="Stahl B.A."/>
            <person name="Tabin C."/>
            <person name="Volff J.N."/>
            <person name="Yoshizawa M."/>
            <person name="Warren W.C."/>
        </authorList>
    </citation>
    <scope>NUCLEOTIDE SEQUENCE [LARGE SCALE GENOMIC DNA]</scope>
    <source>
        <strain evidence="25">female</strain>
    </source>
</reference>
<sequence>MMVNYGKFQAVPIADIFFHHGVLDEMTIHCLCSRAFVNDRELYRSDFRSLQALTDSRQNGMPFQPKAFCVLDRIHSWISFICELNFYFHCSDLTDNVEDVDDEGYSHSEDEEDVEMDEEMLLMASLGLPVAFASSSAQRKANKWTGYSPHRGTKKTSDDHDEMLSDQQEPQLEARLEPQLEPVSDKRDQEEEKEEEQVLTEMLQETPADPESAVSEEPWQKYWQLHGESLLWAGWVEKHPQFSSEEAVAPWDCLEWKEAWDEHSSQAYLCYWEQFHYWAAQGWTADESCSLTEAADDSVCDNGQHELCGGKELELEKNEPSSDCGDQTSGMLECAPEVSSPNIAERFDALNIQTSECDLNDSRQSLDCYCADEPSDGGDRKRLSSSGNVSRDEDNKKPDCKSTTNQNDQPRRSESNEGDESDDDDPPNWRRAKMKRSHELDVEELAQMPAEEAWETLGLKRGPQLKFTSVLKFRQTPGRRWGSQSGAGWRPSGRKAACKINKHIFFTEDGETTEPKISQTLQKVQSFLHKVQTEPKTSTEKTTTTTLETPPSQARLITEDEHGSTRAQEECKETQDPSSGSGEHVYEQPVFQTEPDLEPEQDSDTDPRRELQPLDIPDYLLPDAPEGTEEVDKATSSKKKKKKKARRRQRKDVEVPPEIAAEPELAKYWAQRYRLFSRFDEGVKLDHEGWFSVTPEKIAEHIAQRVQETSGLQLIVDAFCGVGGNAIQFALTGKRVMAVDIDPVRLALAQHNAEVYGVAQLIDFIQGDFLQVAPRLRADVVFLSPPWGGPEYLSADVFDIKTMMSPDGFEIFRLSRMISENIVYFLPRNADMEQIAALAGPGGKVEVEQNFLNNKLKTITAYFGSLIKSDS</sequence>
<feature type="compositionally biased region" description="Basic residues" evidence="23">
    <location>
        <begin position="636"/>
        <end position="650"/>
    </location>
</feature>
<evidence type="ECO:0000256" key="18">
    <source>
        <dbReference type="ARBA" id="ARBA00049790"/>
    </source>
</evidence>
<keyword evidence="6" id="KW-0597">Phosphoprotein</keyword>
<evidence type="ECO:0000256" key="15">
    <source>
        <dbReference type="ARBA" id="ARBA00048740"/>
    </source>
</evidence>
<keyword evidence="9" id="KW-0949">S-adenosyl-L-methionine</keyword>
<evidence type="ECO:0000256" key="14">
    <source>
        <dbReference type="ARBA" id="ARBA00047418"/>
    </source>
</evidence>
<dbReference type="PANTHER" id="PTHR14741:SF32">
    <property type="entry name" value="TRIMETHYLGUANOSINE SYNTHASE"/>
    <property type="match status" value="1"/>
</dbReference>